<accession>A0A0E9QJR9</accession>
<organism evidence="1">
    <name type="scientific">Anguilla anguilla</name>
    <name type="common">European freshwater eel</name>
    <name type="synonym">Muraena anguilla</name>
    <dbReference type="NCBI Taxonomy" id="7936"/>
    <lineage>
        <taxon>Eukaryota</taxon>
        <taxon>Metazoa</taxon>
        <taxon>Chordata</taxon>
        <taxon>Craniata</taxon>
        <taxon>Vertebrata</taxon>
        <taxon>Euteleostomi</taxon>
        <taxon>Actinopterygii</taxon>
        <taxon>Neopterygii</taxon>
        <taxon>Teleostei</taxon>
        <taxon>Anguilliformes</taxon>
        <taxon>Anguillidae</taxon>
        <taxon>Anguilla</taxon>
    </lineage>
</organism>
<protein>
    <submittedName>
        <fullName evidence="1">Uncharacterized protein</fullName>
    </submittedName>
</protein>
<dbReference type="EMBL" id="GBXM01091553">
    <property type="protein sequence ID" value="JAH17024.1"/>
    <property type="molecule type" value="Transcribed_RNA"/>
</dbReference>
<evidence type="ECO:0000313" key="1">
    <source>
        <dbReference type="EMBL" id="JAH17024.1"/>
    </source>
</evidence>
<name>A0A0E9QJR9_ANGAN</name>
<reference evidence="1" key="2">
    <citation type="journal article" date="2015" name="Fish Shellfish Immunol.">
        <title>Early steps in the European eel (Anguilla anguilla)-Vibrio vulnificus interaction in the gills: Role of the RtxA13 toxin.</title>
        <authorList>
            <person name="Callol A."/>
            <person name="Pajuelo D."/>
            <person name="Ebbesson L."/>
            <person name="Teles M."/>
            <person name="MacKenzie S."/>
            <person name="Amaro C."/>
        </authorList>
    </citation>
    <scope>NUCLEOTIDE SEQUENCE</scope>
</reference>
<sequence>MKQQFLELQNVQFFYFSVTSVHIYVADLD</sequence>
<dbReference type="AlphaFoldDB" id="A0A0E9QJR9"/>
<proteinExistence type="predicted"/>
<reference evidence="1" key="1">
    <citation type="submission" date="2014-11" db="EMBL/GenBank/DDBJ databases">
        <authorList>
            <person name="Amaro Gonzalez C."/>
        </authorList>
    </citation>
    <scope>NUCLEOTIDE SEQUENCE</scope>
</reference>